<sequence>MAKKQTVQRIFSVVLALTVITSLCIAVPASAADTDTSQTEQSVSSNLSLSSTPLVRTAGLDGSSYYGYYANSDQVYYYADPAGQLRIVINTHDPATGNPQLDIRTCNSACQQISREFVSLPLPLFGGFYHDEDTGDLYVVTGQSNSSESQAITAVEVDKYNSSWKLLSSAKIPASFANIFQGIRTPFNEGNCRMTKAGSHTLVVYMSGEMFTVEGEHQQSDLTFYLDTNTMKACQSEQPYNSHSFNQFVQYDKTNGMLKFVSHGDASPRAICTEALRWNNTTSQPIYYSSTKPFTFLGDTSISRTDTQVNGFELGRNNDLIVGTSVPHNQAVCGVIGWSKSGVTNQNLYLIKVSKDGTQSTFQWLTNNNPKASGLDIDDPRLVKINDDLFLILYTEVQNSGGSPSYTTKYMLINSSGKQLAPASSIGRPGSASNMYHGGSQPILYDGKITWADEEDGQSSSRIYQLQGTVTMSDKKTGVSMVWKSLAAHSVLQTNVSSAVDTFPSSLSAQAVSSSAVCYDVSMIKDGAQESLNGDTAVLSLPIPSGISPLRTLCWRIAEDGTAQQIQNVRIQNGKLTFCTSSLGQFFISEAKVSAVPSSDLTGTVRVWPGQIINFRTFSTFPLQQIVQGNGKTASVNAPFVRWSADTQTAEQSLYIPYSQNHAGDKTGIYVRENGTASLLFTVKLDFNRPFTCDTGSDVVKESGQTYFAKLTVPHGTEVGGYAAGNGAVALTRAKNGGAPTVSKDGKTDIYYYGFTAARQGRTGLYANIVGTKFCLYSTTVQ</sequence>
<proteinExistence type="predicted"/>
<dbReference type="EMBL" id="CP046161">
    <property type="protein sequence ID" value="QKO29709.1"/>
    <property type="molecule type" value="Genomic_DNA"/>
</dbReference>
<evidence type="ECO:0000313" key="2">
    <source>
        <dbReference type="EMBL" id="QKO29709.1"/>
    </source>
</evidence>
<evidence type="ECO:0000256" key="1">
    <source>
        <dbReference type="SAM" id="SignalP"/>
    </source>
</evidence>
<reference evidence="3" key="1">
    <citation type="submission" date="2019-11" db="EMBL/GenBank/DDBJ databases">
        <authorList>
            <person name="Ren C."/>
            <person name="Wang H."/>
            <person name="Xu Y."/>
        </authorList>
    </citation>
    <scope>NUCLEOTIDE SEQUENCE [LARGE SCALE GENOMIC DNA]</scope>
    <source>
        <strain evidence="3">JNU-WLY1368</strain>
    </source>
</reference>
<feature type="chain" id="PRO_5046877277" description="Ig-like domain-containing protein" evidence="1">
    <location>
        <begin position="32"/>
        <end position="782"/>
    </location>
</feature>
<evidence type="ECO:0008006" key="4">
    <source>
        <dbReference type="Google" id="ProtNLM"/>
    </source>
</evidence>
<evidence type="ECO:0000313" key="3">
    <source>
        <dbReference type="Proteomes" id="UP000509623"/>
    </source>
</evidence>
<protein>
    <recommendedName>
        <fullName evidence="4">Ig-like domain-containing protein</fullName>
    </recommendedName>
</protein>
<gene>
    <name evidence="2" type="ORF">GKP14_00920</name>
</gene>
<feature type="signal peptide" evidence="1">
    <location>
        <begin position="1"/>
        <end position="31"/>
    </location>
</feature>
<dbReference type="Proteomes" id="UP000509623">
    <property type="component" value="Chromosome"/>
</dbReference>
<accession>A0ABX6PTZ4</accession>
<keyword evidence="3" id="KW-1185">Reference proteome</keyword>
<name>A0ABX6PTZ4_9FIRM</name>
<dbReference type="RefSeq" id="WP_174402991.1">
    <property type="nucleotide sequence ID" value="NZ_CP046161.1"/>
</dbReference>
<keyword evidence="1" id="KW-0732">Signal</keyword>
<organism evidence="2 3">
    <name type="scientific">Caproicibacterium lactatifermentans</name>
    <dbReference type="NCBI Taxonomy" id="2666138"/>
    <lineage>
        <taxon>Bacteria</taxon>
        <taxon>Bacillati</taxon>
        <taxon>Bacillota</taxon>
        <taxon>Clostridia</taxon>
        <taxon>Eubacteriales</taxon>
        <taxon>Oscillospiraceae</taxon>
        <taxon>Caproicibacterium</taxon>
    </lineage>
</organism>